<dbReference type="STRING" id="28128.HMPREF3226_01835"/>
<evidence type="ECO:0000313" key="2">
    <source>
        <dbReference type="EMBL" id="KXA36890.1"/>
    </source>
</evidence>
<feature type="domain" description="Smr" evidence="1">
    <location>
        <begin position="335"/>
        <end position="388"/>
    </location>
</feature>
<dbReference type="OrthoDB" id="1524810at2"/>
<organism evidence="2 3">
    <name type="scientific">Prevotella corporis</name>
    <dbReference type="NCBI Taxonomy" id="28128"/>
    <lineage>
        <taxon>Bacteria</taxon>
        <taxon>Pseudomonadati</taxon>
        <taxon>Bacteroidota</taxon>
        <taxon>Bacteroidia</taxon>
        <taxon>Bacteroidales</taxon>
        <taxon>Prevotellaceae</taxon>
        <taxon>Prevotella</taxon>
    </lineage>
</organism>
<gene>
    <name evidence="2" type="ORF">HMPREF3226_01835</name>
</gene>
<evidence type="ECO:0000259" key="1">
    <source>
        <dbReference type="PROSITE" id="PS50828"/>
    </source>
</evidence>
<dbReference type="InterPro" id="IPR018598">
    <property type="entry name" value="DUF2027"/>
</dbReference>
<accession>A0A133Q1Z0</accession>
<dbReference type="Gene3D" id="2.60.40.1600">
    <property type="entry name" value="Smr-associated-like"/>
    <property type="match status" value="1"/>
</dbReference>
<protein>
    <recommendedName>
        <fullName evidence="1">Smr domain-containing protein</fullName>
    </recommendedName>
</protein>
<dbReference type="Pfam" id="PF09640">
    <property type="entry name" value="DUF2027"/>
    <property type="match status" value="1"/>
</dbReference>
<reference evidence="3" key="1">
    <citation type="submission" date="2016-01" db="EMBL/GenBank/DDBJ databases">
        <authorList>
            <person name="Mitreva M."/>
            <person name="Pepin K.H."/>
            <person name="Mihindukulasuriya K.A."/>
            <person name="Fulton R."/>
            <person name="Fronick C."/>
            <person name="O'Laughlin M."/>
            <person name="Miner T."/>
            <person name="Herter B."/>
            <person name="Rosa B.A."/>
            <person name="Cordes M."/>
            <person name="Tomlinson C."/>
            <person name="Wollam A."/>
            <person name="Palsikar V.B."/>
            <person name="Mardis E.R."/>
            <person name="Wilson R.K."/>
        </authorList>
    </citation>
    <scope>NUCLEOTIDE SEQUENCE [LARGE SCALE GENOMIC DNA]</scope>
    <source>
        <strain evidence="3">MJR7716</strain>
    </source>
</reference>
<dbReference type="SUPFAM" id="SSF158949">
    <property type="entry name" value="Smr-associated domain-like"/>
    <property type="match status" value="1"/>
</dbReference>
<dbReference type="Pfam" id="PF01713">
    <property type="entry name" value="Smr"/>
    <property type="match status" value="1"/>
</dbReference>
<name>A0A133Q1Z0_9BACT</name>
<dbReference type="EMBL" id="LRQG01000149">
    <property type="protein sequence ID" value="KXA36890.1"/>
    <property type="molecule type" value="Genomic_DNA"/>
</dbReference>
<dbReference type="AlphaFoldDB" id="A0A133Q1Z0"/>
<sequence>MKIGDEVRFLSEVGGGIISGFKGKDIVLVEDEDGFEIPTPINDVVLVGNEDISLAKINRNEKEIQEREDGNYRSIKARLSEDPESTSPITEETDIVESDDSTLPNRKLAVGNELASYLAFLANPLKEGVFSSYLVNQSNYCLHYVYAIKSEKNWCCKSEGEIEPNSKLFIEEFTYTDLNSLQEANIQVIAFKRNGNFELKPASDVRVRIDATKFYKPNSFKENDFFEQPALLYSIIDSERITKQDDNLASDIFDTLHKQQSEIMDLLAIRTGKEIEKRHTNHQSKRQLTKQLLKNDKIVVDLHANELLDTITGMSAKDILDYQLHTFQTILEQYKHKNGQKIVFIHGKGNGVLRHSLIHVLNYKYKKYKYQDASFQEYGYGATQVTIIT</sequence>
<dbReference type="PROSITE" id="PS50828">
    <property type="entry name" value="SMR"/>
    <property type="match status" value="1"/>
</dbReference>
<proteinExistence type="predicted"/>
<dbReference type="PATRIC" id="fig|28128.5.peg.1883"/>
<keyword evidence="3" id="KW-1185">Reference proteome</keyword>
<dbReference type="InterPro" id="IPR036063">
    <property type="entry name" value="Smr_dom_sf"/>
</dbReference>
<dbReference type="Proteomes" id="UP000070533">
    <property type="component" value="Unassembled WGS sequence"/>
</dbReference>
<dbReference type="Gene3D" id="3.30.1370.110">
    <property type="match status" value="1"/>
</dbReference>
<dbReference type="RefSeq" id="WP_060940946.1">
    <property type="nucleotide sequence ID" value="NZ_KQ957279.1"/>
</dbReference>
<evidence type="ECO:0000313" key="3">
    <source>
        <dbReference type="Proteomes" id="UP000070533"/>
    </source>
</evidence>
<dbReference type="InterPro" id="IPR036781">
    <property type="entry name" value="Smr_assoc-like_sf"/>
</dbReference>
<dbReference type="InterPro" id="IPR002625">
    <property type="entry name" value="Smr_dom"/>
</dbReference>
<comment type="caution">
    <text evidence="2">The sequence shown here is derived from an EMBL/GenBank/DDBJ whole genome shotgun (WGS) entry which is preliminary data.</text>
</comment>
<dbReference type="eggNOG" id="COG1193">
    <property type="taxonomic scope" value="Bacteria"/>
</dbReference>